<gene>
    <name evidence="2" type="ORF">O3I_033650</name>
</gene>
<dbReference type="STRING" id="1133849.O3I_033650"/>
<sequence>MITANTAVTATVRMLALALTGVLIELAGPRAVLLGLAVLALPFIVLLCSTARPPEPAQVTSEST</sequence>
<keyword evidence="3" id="KW-1185">Reference proteome</keyword>
<dbReference type="AlphaFoldDB" id="K0F4Y3"/>
<keyword evidence="1" id="KW-1133">Transmembrane helix</keyword>
<dbReference type="RefSeq" id="WP_014987530.1">
    <property type="nucleotide sequence ID" value="NC_018681.1"/>
</dbReference>
<organism evidence="2 3">
    <name type="scientific">Nocardia brasiliensis (strain ATCC 700358 / HUJEG-1)</name>
    <dbReference type="NCBI Taxonomy" id="1133849"/>
    <lineage>
        <taxon>Bacteria</taxon>
        <taxon>Bacillati</taxon>
        <taxon>Actinomycetota</taxon>
        <taxon>Actinomycetes</taxon>
        <taxon>Mycobacteriales</taxon>
        <taxon>Nocardiaceae</taxon>
        <taxon>Nocardia</taxon>
    </lineage>
</organism>
<protein>
    <submittedName>
        <fullName evidence="2">Uncharacterized protein</fullName>
    </submittedName>
</protein>
<accession>K0F4Y3</accession>
<dbReference type="Proteomes" id="UP000006304">
    <property type="component" value="Chromosome"/>
</dbReference>
<keyword evidence="1" id="KW-0812">Transmembrane</keyword>
<evidence type="ECO:0000256" key="1">
    <source>
        <dbReference type="SAM" id="Phobius"/>
    </source>
</evidence>
<dbReference type="KEGG" id="nbr:O3I_033650"/>
<name>K0F4Y3_NOCB7</name>
<evidence type="ECO:0000313" key="2">
    <source>
        <dbReference type="EMBL" id="AFU04679.1"/>
    </source>
</evidence>
<proteinExistence type="predicted"/>
<keyword evidence="1" id="KW-0472">Membrane</keyword>
<dbReference type="HOGENOM" id="CLU_2863277_0_0_11"/>
<feature type="transmembrane region" description="Helical" evidence="1">
    <location>
        <begin position="31"/>
        <end position="52"/>
    </location>
</feature>
<reference evidence="2 3" key="1">
    <citation type="journal article" date="2012" name="J. Bacteriol.">
        <title>Complete genome sequence of Nocardia brasiliensis HUJEG-1.</title>
        <authorList>
            <person name="Vera-Cabrera L."/>
            <person name="Ortiz-Lopez R."/>
            <person name="Elizondo-Gonzalez R."/>
            <person name="Perez-Maya A.A."/>
            <person name="Ocampo-Candiani J."/>
        </authorList>
    </citation>
    <scope>NUCLEOTIDE SEQUENCE [LARGE SCALE GENOMIC DNA]</scope>
    <source>
        <strain evidence="3">ATCC 700358</strain>
    </source>
</reference>
<dbReference type="EMBL" id="CP003876">
    <property type="protein sequence ID" value="AFU04679.1"/>
    <property type="molecule type" value="Genomic_DNA"/>
</dbReference>
<evidence type="ECO:0000313" key="3">
    <source>
        <dbReference type="Proteomes" id="UP000006304"/>
    </source>
</evidence>